<protein>
    <submittedName>
        <fullName evidence="2">Uncharacterized protein</fullName>
    </submittedName>
</protein>
<feature type="region of interest" description="Disordered" evidence="1">
    <location>
        <begin position="101"/>
        <end position="136"/>
    </location>
</feature>
<proteinExistence type="predicted"/>
<evidence type="ECO:0000313" key="2">
    <source>
        <dbReference type="EMBL" id="TNH28709.1"/>
    </source>
</evidence>
<organism evidence="2 3">
    <name type="scientific">Micromonospora orduensis</name>
    <dbReference type="NCBI Taxonomy" id="1420891"/>
    <lineage>
        <taxon>Bacteria</taxon>
        <taxon>Bacillati</taxon>
        <taxon>Actinomycetota</taxon>
        <taxon>Actinomycetes</taxon>
        <taxon>Micromonosporales</taxon>
        <taxon>Micromonosporaceae</taxon>
        <taxon>Micromonospora</taxon>
    </lineage>
</organism>
<keyword evidence="3" id="KW-1185">Reference proteome</keyword>
<dbReference type="EMBL" id="VDFY01000154">
    <property type="protein sequence ID" value="TNH28709.1"/>
    <property type="molecule type" value="Genomic_DNA"/>
</dbReference>
<name>A0A5C4QR36_9ACTN</name>
<accession>A0A5C4QR36</accession>
<sequence length="367" mass="38145">MTGELLARWAARRPHLLVAAAPGASAARLAVEAQADRAGWPLAAAPADADVLVVAGDPGPELSAAIERVWDQFPGPRARVRVVDPADVASGLAAAVARLTGTAGERPDPGPDGAQLDGGSGRHGHGDHGGMSMPGGLMMAERAEDRDGLKLDALHLALGPVLADWPAGLVVELAVQGDVVQSASARVLPPADPAAVRPYPDVDHPGLRRRRQAVAHLDSLSRLWAVVGWPAGAATARRLRDALVDDVPLAAAYAGFRPLDRRARRSHALRRATDGLGVLSAVTAVRAGVEIPATACGDATARWRRRLAETDRLLSGGEPDTSPEPDAVAVRELAAHLMVGLDLAAARVVLASFDPDPDELVAARMRS</sequence>
<comment type="caution">
    <text evidence="2">The sequence shown here is derived from an EMBL/GenBank/DDBJ whole genome shotgun (WGS) entry which is preliminary data.</text>
</comment>
<reference evidence="2 3" key="1">
    <citation type="submission" date="2019-06" db="EMBL/GenBank/DDBJ databases">
        <title>Micromonospora ordensis sp. nov., isolated from deep marine sediment.</title>
        <authorList>
            <person name="Veyisoglu A."/>
            <person name="Carro L."/>
            <person name="Klenk H.-P."/>
            <person name="Sahin N."/>
        </authorList>
    </citation>
    <scope>NUCLEOTIDE SEQUENCE [LARGE SCALE GENOMIC DNA]</scope>
    <source>
        <strain evidence="2 3">S2509</strain>
    </source>
</reference>
<evidence type="ECO:0000313" key="3">
    <source>
        <dbReference type="Proteomes" id="UP000306145"/>
    </source>
</evidence>
<dbReference type="AlphaFoldDB" id="A0A5C4QR36"/>
<dbReference type="OrthoDB" id="3373298at2"/>
<dbReference type="SUPFAM" id="SSF56770">
    <property type="entry name" value="HydA/Nqo6-like"/>
    <property type="match status" value="1"/>
</dbReference>
<dbReference type="Proteomes" id="UP000306145">
    <property type="component" value="Unassembled WGS sequence"/>
</dbReference>
<gene>
    <name evidence="2" type="ORF">FHG89_14430</name>
</gene>
<evidence type="ECO:0000256" key="1">
    <source>
        <dbReference type="SAM" id="MobiDB-lite"/>
    </source>
</evidence>